<reference evidence="1 2" key="1">
    <citation type="submission" date="2019-02" db="EMBL/GenBank/DDBJ databases">
        <title>Haloarcula mannanilyticum sp. nov., a mannan degrading haloarchaeon isolated from commercial salt.</title>
        <authorList>
            <person name="Enomoto S."/>
            <person name="Shimane Y."/>
            <person name="Kamekura M."/>
            <person name="Ito T."/>
            <person name="Moriya O."/>
            <person name="Ihara K."/>
            <person name="Takahashi-Ando N."/>
            <person name="Fukushima Y."/>
            <person name="Yoshida Y."/>
            <person name="Usama R."/>
            <person name="Takai K."/>
            <person name="Minegishi H."/>
        </authorList>
    </citation>
    <scope>NUCLEOTIDE SEQUENCE [LARGE SCALE GENOMIC DNA]</scope>
    <source>
        <strain evidence="1 2">MD130-1</strain>
    </source>
</reference>
<comment type="caution">
    <text evidence="1">The sequence shown here is derived from an EMBL/GenBank/DDBJ whole genome shotgun (WGS) entry which is preliminary data.</text>
</comment>
<name>A0A4C2EIZ6_9EURY</name>
<organism evidence="1 2">
    <name type="scientific">Haloarcula mannanilytica</name>
    <dbReference type="NCBI Taxonomy" id="2509225"/>
    <lineage>
        <taxon>Archaea</taxon>
        <taxon>Methanobacteriati</taxon>
        <taxon>Methanobacteriota</taxon>
        <taxon>Stenosarchaea group</taxon>
        <taxon>Halobacteria</taxon>
        <taxon>Halobacteriales</taxon>
        <taxon>Haloarculaceae</taxon>
        <taxon>Haloarcula</taxon>
    </lineage>
</organism>
<proteinExistence type="predicted"/>
<dbReference type="RefSeq" id="WP_137684061.1">
    <property type="nucleotide sequence ID" value="NZ_BIXZ01000004.1"/>
</dbReference>
<evidence type="ECO:0000313" key="2">
    <source>
        <dbReference type="Proteomes" id="UP000304382"/>
    </source>
</evidence>
<dbReference type="AlphaFoldDB" id="A0A4C2EIZ6"/>
<sequence length="96" mass="10385">MAVLIEVRLANSADVLSIDASSIAVVDFSPGDEGYYPPLVNLQLLKEFGDLGLTRWMRIQQLLELDDGTGDVGEALRTCVKHSLEVPPSLSESGQI</sequence>
<dbReference type="EMBL" id="BIXZ01000004">
    <property type="protein sequence ID" value="GCF14471.1"/>
    <property type="molecule type" value="Genomic_DNA"/>
</dbReference>
<evidence type="ECO:0000313" key="1">
    <source>
        <dbReference type="EMBL" id="GCF14471.1"/>
    </source>
</evidence>
<dbReference type="Proteomes" id="UP000304382">
    <property type="component" value="Unassembled WGS sequence"/>
</dbReference>
<protein>
    <submittedName>
        <fullName evidence="1">Uncharacterized protein</fullName>
    </submittedName>
</protein>
<accession>A0A4C2EIZ6</accession>
<gene>
    <name evidence="1" type="ORF">Harman_24060</name>
</gene>
<keyword evidence="2" id="KW-1185">Reference proteome</keyword>